<dbReference type="SFLD" id="SFLDS00019">
    <property type="entry name" value="Glutathione_Transferase_(cytos"/>
    <property type="match status" value="1"/>
</dbReference>
<dbReference type="PANTHER" id="PTHR12289">
    <property type="entry name" value="METAXIN RELATED"/>
    <property type="match status" value="1"/>
</dbReference>
<dbReference type="CDD" id="cd03212">
    <property type="entry name" value="GST_C_Metaxin1_3"/>
    <property type="match status" value="1"/>
</dbReference>
<dbReference type="Proteomes" id="UP000678393">
    <property type="component" value="Unassembled WGS sequence"/>
</dbReference>
<keyword evidence="11" id="KW-1185">Reference proteome</keyword>
<dbReference type="InterPro" id="IPR036282">
    <property type="entry name" value="Glutathione-S-Trfase_C_sf"/>
</dbReference>
<dbReference type="GO" id="GO:0007005">
    <property type="term" value="P:mitochondrion organization"/>
    <property type="evidence" value="ECO:0007669"/>
    <property type="project" value="TreeGrafter"/>
</dbReference>
<dbReference type="Pfam" id="PF17171">
    <property type="entry name" value="GST_C_6"/>
    <property type="match status" value="1"/>
</dbReference>
<evidence type="ECO:0000256" key="1">
    <source>
        <dbReference type="ARBA" id="ARBA00004294"/>
    </source>
</evidence>
<dbReference type="CDD" id="cd03078">
    <property type="entry name" value="GST_N_Metaxin1_like"/>
    <property type="match status" value="1"/>
</dbReference>
<comment type="similarity">
    <text evidence="2">Belongs to the metaxin family.</text>
</comment>
<evidence type="ECO:0000256" key="4">
    <source>
        <dbReference type="ARBA" id="ARBA00022787"/>
    </source>
</evidence>
<dbReference type="AlphaFoldDB" id="A0A8S3YW47"/>
<comment type="subcellular location">
    <subcellularLocation>
        <location evidence="1">Mitochondrion outer membrane</location>
    </subcellularLocation>
</comment>
<comment type="caution">
    <text evidence="10">The sequence shown here is derived from an EMBL/GenBank/DDBJ whole genome shotgun (WGS) entry which is preliminary data.</text>
</comment>
<evidence type="ECO:0000256" key="3">
    <source>
        <dbReference type="ARBA" id="ARBA00022448"/>
    </source>
</evidence>
<protein>
    <recommendedName>
        <fullName evidence="12">Metaxin</fullName>
    </recommendedName>
</protein>
<evidence type="ECO:0000259" key="8">
    <source>
        <dbReference type="Pfam" id="PF10568"/>
    </source>
</evidence>
<keyword evidence="4" id="KW-1000">Mitochondrion outer membrane</keyword>
<dbReference type="InterPro" id="IPR033468">
    <property type="entry name" value="Metaxin_GST"/>
</dbReference>
<evidence type="ECO:0008006" key="12">
    <source>
        <dbReference type="Google" id="ProtNLM"/>
    </source>
</evidence>
<sequence length="294" mass="33121">MARDKMKLSVWRGDWGLPSVDPHCLAVLAYCKFSGVPVDVVKTGNPWSSPTGNFPVLSAGKETYCRVSDIFTYLRKENWGSDFELSRKQTADVVAFSALLEEKLLPALLQLWWVDDKTFVDVTRPWYASAVPFPLSLFHPRSKQKKAELRVLLTKGGDHISELEKEAKVYKEAKECLNLLSYKLGEKPYMFGQLPSSLDALVFGYLAPLMKAPLPSNPLQTHLAQCSNLMRMCSEILATFFPADVRVSVRRAGESQVSVRRAGERQVSVRRAGERFQVSVRRAGERSSVCQESW</sequence>
<evidence type="ECO:0000313" key="11">
    <source>
        <dbReference type="Proteomes" id="UP000678393"/>
    </source>
</evidence>
<dbReference type="SFLD" id="SFLDG01180">
    <property type="entry name" value="SUF1"/>
    <property type="match status" value="1"/>
</dbReference>
<evidence type="ECO:0000256" key="6">
    <source>
        <dbReference type="ARBA" id="ARBA00023128"/>
    </source>
</evidence>
<dbReference type="InterPro" id="IPR019564">
    <property type="entry name" value="Sam37/metaxin_N"/>
</dbReference>
<accession>A0A8S3YW47</accession>
<organism evidence="10 11">
    <name type="scientific">Candidula unifasciata</name>
    <dbReference type="NCBI Taxonomy" id="100452"/>
    <lineage>
        <taxon>Eukaryota</taxon>
        <taxon>Metazoa</taxon>
        <taxon>Spiralia</taxon>
        <taxon>Lophotrochozoa</taxon>
        <taxon>Mollusca</taxon>
        <taxon>Gastropoda</taxon>
        <taxon>Heterobranchia</taxon>
        <taxon>Euthyneura</taxon>
        <taxon>Panpulmonata</taxon>
        <taxon>Eupulmonata</taxon>
        <taxon>Stylommatophora</taxon>
        <taxon>Helicina</taxon>
        <taxon>Helicoidea</taxon>
        <taxon>Geomitridae</taxon>
        <taxon>Candidula</taxon>
    </lineage>
</organism>
<feature type="domain" description="Mitochondrial outer membrane transport complex Sam37/metaxin N-terminal" evidence="8">
    <location>
        <begin position="24"/>
        <end position="143"/>
    </location>
</feature>
<evidence type="ECO:0000256" key="7">
    <source>
        <dbReference type="ARBA" id="ARBA00023136"/>
    </source>
</evidence>
<gene>
    <name evidence="10" type="ORF">CUNI_LOCUS6891</name>
</gene>
<evidence type="ECO:0000313" key="10">
    <source>
        <dbReference type="EMBL" id="CAG5121333.1"/>
    </source>
</evidence>
<dbReference type="GO" id="GO:0001401">
    <property type="term" value="C:SAM complex"/>
    <property type="evidence" value="ECO:0007669"/>
    <property type="project" value="InterPro"/>
</dbReference>
<dbReference type="SUPFAM" id="SSF47616">
    <property type="entry name" value="GST C-terminal domain-like"/>
    <property type="match status" value="1"/>
</dbReference>
<name>A0A8S3YW47_9EUPU</name>
<evidence type="ECO:0000259" key="9">
    <source>
        <dbReference type="Pfam" id="PF17171"/>
    </source>
</evidence>
<dbReference type="PANTHER" id="PTHR12289:SF41">
    <property type="entry name" value="FAILED AXON CONNECTIONS-RELATED"/>
    <property type="match status" value="1"/>
</dbReference>
<dbReference type="OrthoDB" id="5835136at2759"/>
<dbReference type="EMBL" id="CAJHNH020001064">
    <property type="protein sequence ID" value="CAG5121333.1"/>
    <property type="molecule type" value="Genomic_DNA"/>
</dbReference>
<evidence type="ECO:0000256" key="5">
    <source>
        <dbReference type="ARBA" id="ARBA00022927"/>
    </source>
</evidence>
<evidence type="ECO:0000256" key="2">
    <source>
        <dbReference type="ARBA" id="ARBA00009170"/>
    </source>
</evidence>
<feature type="domain" description="Metaxin glutathione S-transferase" evidence="9">
    <location>
        <begin position="173"/>
        <end position="236"/>
    </location>
</feature>
<proteinExistence type="inferred from homology"/>
<dbReference type="InterPro" id="IPR040079">
    <property type="entry name" value="Glutathione_S-Trfase"/>
</dbReference>
<keyword evidence="5" id="KW-0653">Protein transport</keyword>
<keyword evidence="6" id="KW-0496">Mitochondrion</keyword>
<dbReference type="InterPro" id="IPR050931">
    <property type="entry name" value="Mito_Protein_Transport_Metaxin"/>
</dbReference>
<reference evidence="10" key="1">
    <citation type="submission" date="2021-04" db="EMBL/GenBank/DDBJ databases">
        <authorList>
            <consortium name="Molecular Ecology Group"/>
        </authorList>
    </citation>
    <scope>NUCLEOTIDE SEQUENCE</scope>
</reference>
<dbReference type="GO" id="GO:0015031">
    <property type="term" value="P:protein transport"/>
    <property type="evidence" value="ECO:0007669"/>
    <property type="project" value="UniProtKB-KW"/>
</dbReference>
<keyword evidence="7" id="KW-0472">Membrane</keyword>
<dbReference type="Pfam" id="PF10568">
    <property type="entry name" value="Tom37"/>
    <property type="match status" value="1"/>
</dbReference>
<keyword evidence="3" id="KW-0813">Transport</keyword>